<organism evidence="2 3">
    <name type="scientific">Melipona bicolor</name>
    <dbReference type="NCBI Taxonomy" id="60889"/>
    <lineage>
        <taxon>Eukaryota</taxon>
        <taxon>Metazoa</taxon>
        <taxon>Ecdysozoa</taxon>
        <taxon>Arthropoda</taxon>
        <taxon>Hexapoda</taxon>
        <taxon>Insecta</taxon>
        <taxon>Pterygota</taxon>
        <taxon>Neoptera</taxon>
        <taxon>Endopterygota</taxon>
        <taxon>Hymenoptera</taxon>
        <taxon>Apocrita</taxon>
        <taxon>Aculeata</taxon>
        <taxon>Apoidea</taxon>
        <taxon>Anthophila</taxon>
        <taxon>Apidae</taxon>
        <taxon>Melipona</taxon>
    </lineage>
</organism>
<sequence length="177" mass="20405">MSHELCNYHSMFCGHTINYYVVLPYMCEQHRLHTFILDGISVNLTNSIIDLFLDFQPFDQRGSRPVKPYMSHALKESGYESDSTLVFRRKEDISPLSQREQRLAYKTVQSGGDVPLHGLRKPAPERPKGKFPKPSQFHFIFSFLNLFLCYPRVLKIIIIATVSSVNTFSILLYVGVD</sequence>
<evidence type="ECO:0000313" key="3">
    <source>
        <dbReference type="Proteomes" id="UP001177670"/>
    </source>
</evidence>
<feature type="transmembrane region" description="Helical" evidence="1">
    <location>
        <begin position="153"/>
        <end position="176"/>
    </location>
</feature>
<dbReference type="Proteomes" id="UP001177670">
    <property type="component" value="Unassembled WGS sequence"/>
</dbReference>
<reference evidence="2" key="1">
    <citation type="submission" date="2021-10" db="EMBL/GenBank/DDBJ databases">
        <title>Melipona bicolor Genome sequencing and assembly.</title>
        <authorList>
            <person name="Araujo N.S."/>
            <person name="Arias M.C."/>
        </authorList>
    </citation>
    <scope>NUCLEOTIDE SEQUENCE</scope>
    <source>
        <strain evidence="2">USP_2M_L1-L4_2017</strain>
        <tissue evidence="2">Whole body</tissue>
    </source>
</reference>
<evidence type="ECO:0000256" key="1">
    <source>
        <dbReference type="SAM" id="Phobius"/>
    </source>
</evidence>
<keyword evidence="1" id="KW-0472">Membrane</keyword>
<dbReference type="EMBL" id="JAHYIQ010000029">
    <property type="protein sequence ID" value="KAK1120737.1"/>
    <property type="molecule type" value="Genomic_DNA"/>
</dbReference>
<accession>A0AA40FKZ0</accession>
<protein>
    <submittedName>
        <fullName evidence="2">Uncharacterized protein</fullName>
    </submittedName>
</protein>
<keyword evidence="3" id="KW-1185">Reference proteome</keyword>
<comment type="caution">
    <text evidence="2">The sequence shown here is derived from an EMBL/GenBank/DDBJ whole genome shotgun (WGS) entry which is preliminary data.</text>
</comment>
<gene>
    <name evidence="2" type="ORF">K0M31_010941</name>
</gene>
<keyword evidence="1" id="KW-1133">Transmembrane helix</keyword>
<keyword evidence="1" id="KW-0812">Transmembrane</keyword>
<dbReference type="AlphaFoldDB" id="A0AA40FKZ0"/>
<name>A0AA40FKZ0_9HYME</name>
<evidence type="ECO:0000313" key="2">
    <source>
        <dbReference type="EMBL" id="KAK1120737.1"/>
    </source>
</evidence>
<proteinExistence type="predicted"/>